<sequence length="358" mass="40944">MVCRYARTRHNGHFIYRLLQRLKKPTKKMAISVIRVPLFYHPQLPVARNVSGGLRKVNYRSNRFTLLAQYSQTHDLFSSPLQILIIFPNCWRILSSALRLAQGIQAFVGVGGERLADVSKSTSSSSTRLPTQLELGLLSPLYLRRLFERMGATYIIRPSKNIFLLQSAPTLFAQEYVLEFQNCFDRAPAVPFEEIETILHEDLGKTIESVYEYVDPTPLVSASIAQVHGARLRGSQEDVVIKVLKPRIEDVLVADLNFVYVVARILEFLNPELSRTSLRTATNATAVSANVVDERQMNALFLDVMQVNESYGLRFPREFALLMKQLLYFDRYTRLLAPQDEHAKGPEDFHRLKSKKQL</sequence>
<dbReference type="GO" id="GO:0005886">
    <property type="term" value="C:plasma membrane"/>
    <property type="evidence" value="ECO:0007669"/>
    <property type="project" value="TreeGrafter"/>
</dbReference>
<evidence type="ECO:0000259" key="1">
    <source>
        <dbReference type="Pfam" id="PF03109"/>
    </source>
</evidence>
<evidence type="ECO:0000313" key="2">
    <source>
        <dbReference type="EMBL" id="KAK2645256.1"/>
    </source>
</evidence>
<dbReference type="PANTHER" id="PTHR43173">
    <property type="entry name" value="ABC1 FAMILY PROTEIN"/>
    <property type="match status" value="1"/>
</dbReference>
<gene>
    <name evidence="2" type="ORF">Ddye_020451</name>
</gene>
<proteinExistence type="predicted"/>
<comment type="caution">
    <text evidence="2">The sequence shown here is derived from an EMBL/GenBank/DDBJ whole genome shotgun (WGS) entry which is preliminary data.</text>
</comment>
<protein>
    <recommendedName>
        <fullName evidence="1">ABC1 atypical kinase-like domain-containing protein</fullName>
    </recommendedName>
</protein>
<dbReference type="Pfam" id="PF03109">
    <property type="entry name" value="ABC1"/>
    <property type="match status" value="1"/>
</dbReference>
<dbReference type="Proteomes" id="UP001280121">
    <property type="component" value="Unassembled WGS sequence"/>
</dbReference>
<dbReference type="AlphaFoldDB" id="A0AAD9WW03"/>
<reference evidence="2" key="1">
    <citation type="journal article" date="2023" name="Plant J.">
        <title>Genome sequences and population genomics provide insights into the demographic history, inbreeding, and mutation load of two 'living fossil' tree species of Dipteronia.</title>
        <authorList>
            <person name="Feng Y."/>
            <person name="Comes H.P."/>
            <person name="Chen J."/>
            <person name="Zhu S."/>
            <person name="Lu R."/>
            <person name="Zhang X."/>
            <person name="Li P."/>
            <person name="Qiu J."/>
            <person name="Olsen K.M."/>
            <person name="Qiu Y."/>
        </authorList>
    </citation>
    <scope>NUCLEOTIDE SEQUENCE</scope>
    <source>
        <strain evidence="2">KIB01</strain>
    </source>
</reference>
<feature type="domain" description="ABC1 atypical kinase-like" evidence="1">
    <location>
        <begin position="184"/>
        <end position="277"/>
    </location>
</feature>
<dbReference type="InterPro" id="IPR004147">
    <property type="entry name" value="ABC1_dom"/>
</dbReference>
<accession>A0AAD9WW03</accession>
<organism evidence="2 3">
    <name type="scientific">Dipteronia dyeriana</name>
    <dbReference type="NCBI Taxonomy" id="168575"/>
    <lineage>
        <taxon>Eukaryota</taxon>
        <taxon>Viridiplantae</taxon>
        <taxon>Streptophyta</taxon>
        <taxon>Embryophyta</taxon>
        <taxon>Tracheophyta</taxon>
        <taxon>Spermatophyta</taxon>
        <taxon>Magnoliopsida</taxon>
        <taxon>eudicotyledons</taxon>
        <taxon>Gunneridae</taxon>
        <taxon>Pentapetalae</taxon>
        <taxon>rosids</taxon>
        <taxon>malvids</taxon>
        <taxon>Sapindales</taxon>
        <taxon>Sapindaceae</taxon>
        <taxon>Hippocastanoideae</taxon>
        <taxon>Acereae</taxon>
        <taxon>Dipteronia</taxon>
    </lineage>
</organism>
<keyword evidence="3" id="KW-1185">Reference proteome</keyword>
<dbReference type="EMBL" id="JANJYI010000006">
    <property type="protein sequence ID" value="KAK2645256.1"/>
    <property type="molecule type" value="Genomic_DNA"/>
</dbReference>
<evidence type="ECO:0000313" key="3">
    <source>
        <dbReference type="Proteomes" id="UP001280121"/>
    </source>
</evidence>
<name>A0AAD9WW03_9ROSI</name>
<dbReference type="InterPro" id="IPR051130">
    <property type="entry name" value="Mito_struct-func_regulator"/>
</dbReference>
<dbReference type="PANTHER" id="PTHR43173:SF22">
    <property type="entry name" value="OS07G0227800 PROTEIN"/>
    <property type="match status" value="1"/>
</dbReference>
<dbReference type="GO" id="GO:0010287">
    <property type="term" value="C:plastoglobule"/>
    <property type="evidence" value="ECO:0007669"/>
    <property type="project" value="TreeGrafter"/>
</dbReference>